<gene>
    <name evidence="1" type="ORF">CEUSTIGMA_g2686.t1</name>
</gene>
<name>A0A250WWP7_9CHLO</name>
<evidence type="ECO:0000313" key="2">
    <source>
        <dbReference type="Proteomes" id="UP000232323"/>
    </source>
</evidence>
<dbReference type="OrthoDB" id="10259541at2759"/>
<reference evidence="1 2" key="1">
    <citation type="submission" date="2017-08" db="EMBL/GenBank/DDBJ databases">
        <title>Acidophilic green algal genome provides insights into adaptation to an acidic environment.</title>
        <authorList>
            <person name="Hirooka S."/>
            <person name="Hirose Y."/>
            <person name="Kanesaki Y."/>
            <person name="Higuchi S."/>
            <person name="Fujiwara T."/>
            <person name="Onuma R."/>
            <person name="Era A."/>
            <person name="Ohbayashi R."/>
            <person name="Uzuka A."/>
            <person name="Nozaki H."/>
            <person name="Yoshikawa H."/>
            <person name="Miyagishima S.Y."/>
        </authorList>
    </citation>
    <scope>NUCLEOTIDE SEQUENCE [LARGE SCALE GENOMIC DNA]</scope>
    <source>
        <strain evidence="1 2">NIES-2499</strain>
    </source>
</reference>
<dbReference type="InterPro" id="IPR036140">
    <property type="entry name" value="PFN_sf"/>
</dbReference>
<proteinExistence type="predicted"/>
<protein>
    <submittedName>
        <fullName evidence="1">Uncharacterized protein</fullName>
    </submittedName>
</protein>
<dbReference type="EMBL" id="BEGY01000011">
    <property type="protein sequence ID" value="GAX75241.1"/>
    <property type="molecule type" value="Genomic_DNA"/>
</dbReference>
<comment type="caution">
    <text evidence="1">The sequence shown here is derived from an EMBL/GenBank/DDBJ whole genome shotgun (WGS) entry which is preliminary data.</text>
</comment>
<keyword evidence="2" id="KW-1185">Reference proteome</keyword>
<dbReference type="PANTHER" id="PTHR41752:SF1">
    <property type="entry name" value="PROFILIN"/>
    <property type="match status" value="1"/>
</dbReference>
<evidence type="ECO:0000313" key="1">
    <source>
        <dbReference type="EMBL" id="GAX75241.1"/>
    </source>
</evidence>
<accession>A0A250WWP7</accession>
<dbReference type="AlphaFoldDB" id="A0A250WWP7"/>
<organism evidence="1 2">
    <name type="scientific">Chlamydomonas eustigma</name>
    <dbReference type="NCBI Taxonomy" id="1157962"/>
    <lineage>
        <taxon>Eukaryota</taxon>
        <taxon>Viridiplantae</taxon>
        <taxon>Chlorophyta</taxon>
        <taxon>core chlorophytes</taxon>
        <taxon>Chlorophyceae</taxon>
        <taxon>CS clade</taxon>
        <taxon>Chlamydomonadales</taxon>
        <taxon>Chlamydomonadaceae</taxon>
        <taxon>Chlamydomonas</taxon>
    </lineage>
</organism>
<dbReference type="PANTHER" id="PTHR41752">
    <property type="entry name" value="PROFILIN"/>
    <property type="match status" value="1"/>
</dbReference>
<sequence>MEAAVKSSLKDASKIAFWDDDGRIYYSNFQTNAEELRGLARVLGDRESAIKQGMVAGGVRYEVHRHHPPAVYGRTMDGALESSEGAAVYKVEPGLCGRPCYGFISYKFFLSGGWDQDHPPGGQHYPPKTYANIMRN</sequence>
<dbReference type="SUPFAM" id="SSF55770">
    <property type="entry name" value="Profilin (actin-binding protein)"/>
    <property type="match status" value="1"/>
</dbReference>
<dbReference type="Proteomes" id="UP000232323">
    <property type="component" value="Unassembled WGS sequence"/>
</dbReference>